<dbReference type="FunFam" id="1.10.10.10:FF:000001">
    <property type="entry name" value="LysR family transcriptional regulator"/>
    <property type="match status" value="1"/>
</dbReference>
<dbReference type="SUPFAM" id="SSF46785">
    <property type="entry name" value="Winged helix' DNA-binding domain"/>
    <property type="match status" value="1"/>
</dbReference>
<keyword evidence="3" id="KW-0238">DNA-binding</keyword>
<proteinExistence type="inferred from homology"/>
<dbReference type="InterPro" id="IPR036388">
    <property type="entry name" value="WH-like_DNA-bd_sf"/>
</dbReference>
<comment type="similarity">
    <text evidence="1">Belongs to the LysR transcriptional regulatory family.</text>
</comment>
<dbReference type="HOGENOM" id="CLU_1608969_0_0_3"/>
<dbReference type="RefSeq" id="WP_008190549.1">
    <property type="nucleotide sequence ID" value="NZ_GL890971.1"/>
</dbReference>
<dbReference type="Pfam" id="PF00126">
    <property type="entry name" value="HTH_1"/>
    <property type="match status" value="1"/>
</dbReference>
<keyword evidence="4" id="KW-0804">Transcription</keyword>
<dbReference type="InterPro" id="IPR000847">
    <property type="entry name" value="LysR_HTH_N"/>
</dbReference>
<dbReference type="GO" id="GO:0003700">
    <property type="term" value="F:DNA-binding transcription factor activity"/>
    <property type="evidence" value="ECO:0007669"/>
    <property type="project" value="InterPro"/>
</dbReference>
<accession>F4Y2E5</accession>
<dbReference type="GO" id="GO:0003677">
    <property type="term" value="F:DNA binding"/>
    <property type="evidence" value="ECO:0007669"/>
    <property type="project" value="UniProtKB-KW"/>
</dbReference>
<organism evidence="6 7">
    <name type="scientific">Moorena producens 3L</name>
    <dbReference type="NCBI Taxonomy" id="489825"/>
    <lineage>
        <taxon>Bacteria</taxon>
        <taxon>Bacillati</taxon>
        <taxon>Cyanobacteriota</taxon>
        <taxon>Cyanophyceae</taxon>
        <taxon>Coleofasciculales</taxon>
        <taxon>Coleofasciculaceae</taxon>
        <taxon>Moorena</taxon>
    </lineage>
</organism>
<name>F4Y2E5_9CYAN</name>
<evidence type="ECO:0000259" key="5">
    <source>
        <dbReference type="PROSITE" id="PS50931"/>
    </source>
</evidence>
<dbReference type="AlphaFoldDB" id="F4Y2E5"/>
<dbReference type="PANTHER" id="PTHR30346">
    <property type="entry name" value="TRANSCRIPTIONAL DUAL REGULATOR HCAR-RELATED"/>
    <property type="match status" value="1"/>
</dbReference>
<keyword evidence="2" id="KW-0805">Transcription regulation</keyword>
<sequence>MLSNIELNHLKTFLVVAEEMNFGRAAERLHIAQPPLSRQIKRLEESLGVQLFHRTKPQIQLTEAGRALVLEARRILKQVDLGVQVTQRASRGEIGQIILGFEGFSSADIEPLAIVFKYNLAFFIAMRYTEFFASCLFPLSSFMLPATCSLKPITKVPHRIKNRCL</sequence>
<dbReference type="PROSITE" id="PS50931">
    <property type="entry name" value="HTH_LYSR"/>
    <property type="match status" value="1"/>
</dbReference>
<evidence type="ECO:0000256" key="3">
    <source>
        <dbReference type="ARBA" id="ARBA00023125"/>
    </source>
</evidence>
<evidence type="ECO:0000313" key="6">
    <source>
        <dbReference type="EMBL" id="EGJ28789.1"/>
    </source>
</evidence>
<dbReference type="InterPro" id="IPR036390">
    <property type="entry name" value="WH_DNA-bd_sf"/>
</dbReference>
<reference evidence="7" key="1">
    <citation type="journal article" date="2011" name="Proc. Natl. Acad. Sci. U.S.A.">
        <title>Genomic insights into the physiology and ecology of the marine filamentous cyanobacterium Lyngbya majuscula.</title>
        <authorList>
            <person name="Jones A.C."/>
            <person name="Monroe E.A."/>
            <person name="Podell S."/>
            <person name="Hess W.R."/>
            <person name="Klages S."/>
            <person name="Esquenazi E."/>
            <person name="Niessen S."/>
            <person name="Hoover H."/>
            <person name="Rothmann M."/>
            <person name="Lasken R.S."/>
            <person name="Yates J.R.III."/>
            <person name="Reinhardt R."/>
            <person name="Kube M."/>
            <person name="Burkart M.D."/>
            <person name="Allen E.E."/>
            <person name="Dorrestein P.C."/>
            <person name="Gerwick W.H."/>
            <person name="Gerwick L."/>
        </authorList>
    </citation>
    <scope>NUCLEOTIDE SEQUENCE [LARGE SCALE GENOMIC DNA]</scope>
    <source>
        <strain evidence="7">3L</strain>
    </source>
</reference>
<feature type="domain" description="HTH lysR-type" evidence="5">
    <location>
        <begin position="5"/>
        <end position="62"/>
    </location>
</feature>
<keyword evidence="7" id="KW-1185">Reference proteome</keyword>
<dbReference type="eggNOG" id="COG0583">
    <property type="taxonomic scope" value="Bacteria"/>
</dbReference>
<protein>
    <submittedName>
        <fullName evidence="6">Transcriptional regulator</fullName>
    </submittedName>
</protein>
<dbReference type="PANTHER" id="PTHR30346:SF0">
    <property type="entry name" value="HCA OPERON TRANSCRIPTIONAL ACTIVATOR HCAR"/>
    <property type="match status" value="1"/>
</dbReference>
<evidence type="ECO:0000313" key="7">
    <source>
        <dbReference type="Proteomes" id="UP000003959"/>
    </source>
</evidence>
<dbReference type="GO" id="GO:0032993">
    <property type="term" value="C:protein-DNA complex"/>
    <property type="evidence" value="ECO:0007669"/>
    <property type="project" value="TreeGrafter"/>
</dbReference>
<gene>
    <name evidence="6" type="ORF">LYNGBM3L_70320</name>
</gene>
<evidence type="ECO:0000256" key="1">
    <source>
        <dbReference type="ARBA" id="ARBA00009437"/>
    </source>
</evidence>
<dbReference type="Gene3D" id="1.10.10.10">
    <property type="entry name" value="Winged helix-like DNA-binding domain superfamily/Winged helix DNA-binding domain"/>
    <property type="match status" value="1"/>
</dbReference>
<evidence type="ECO:0000256" key="2">
    <source>
        <dbReference type="ARBA" id="ARBA00023015"/>
    </source>
</evidence>
<dbReference type="EMBL" id="GL890971">
    <property type="protein sequence ID" value="EGJ28789.1"/>
    <property type="molecule type" value="Genomic_DNA"/>
</dbReference>
<dbReference type="Proteomes" id="UP000003959">
    <property type="component" value="Unassembled WGS sequence"/>
</dbReference>
<dbReference type="PRINTS" id="PR00039">
    <property type="entry name" value="HTHLYSR"/>
</dbReference>
<evidence type="ECO:0000256" key="4">
    <source>
        <dbReference type="ARBA" id="ARBA00023163"/>
    </source>
</evidence>